<proteinExistence type="predicted"/>
<reference evidence="2 3" key="1">
    <citation type="submission" date="2019-12" db="EMBL/GenBank/DDBJ databases">
        <title>Draft Genome Sequences of L. lactis strains MS22333, MS22334, MS22336, and MS22337, Isolated from Spontaneous Fermented Camel Milk in Ethiopia.</title>
        <authorList>
            <person name="Bragason E."/>
            <person name="Hansen E.B."/>
            <person name="Guya M.E."/>
            <person name="Berhe T."/>
        </authorList>
    </citation>
    <scope>NUCLEOTIDE SEQUENCE [LARGE SCALE GENOMIC DNA]</scope>
    <source>
        <strain evidence="2 3">MS22336</strain>
    </source>
</reference>
<evidence type="ECO:0000256" key="1">
    <source>
        <dbReference type="SAM" id="Phobius"/>
    </source>
</evidence>
<feature type="transmembrane region" description="Helical" evidence="1">
    <location>
        <begin position="31"/>
        <end position="51"/>
    </location>
</feature>
<organism evidence="2 3">
    <name type="scientific">Lactococcus lactis</name>
    <dbReference type="NCBI Taxonomy" id="1358"/>
    <lineage>
        <taxon>Bacteria</taxon>
        <taxon>Bacillati</taxon>
        <taxon>Bacillota</taxon>
        <taxon>Bacilli</taxon>
        <taxon>Lactobacillales</taxon>
        <taxon>Streptococcaceae</taxon>
        <taxon>Lactococcus</taxon>
    </lineage>
</organism>
<dbReference type="Proteomes" id="UP000477402">
    <property type="component" value="Unassembled WGS sequence"/>
</dbReference>
<dbReference type="EMBL" id="WWDJ01000097">
    <property type="protein sequence ID" value="NEX56071.1"/>
    <property type="molecule type" value="Genomic_DNA"/>
</dbReference>
<protein>
    <submittedName>
        <fullName evidence="2">Uncharacterized protein</fullName>
    </submittedName>
</protein>
<keyword evidence="1" id="KW-0812">Transmembrane</keyword>
<gene>
    <name evidence="2" type="ORF">GTP08_10375</name>
</gene>
<sequence length="96" mass="11350">MALVLSELLVISYQLYSIREEIPTSDLFHGIWKYIVADSIMFVVVLSLNFLLEMNIQLLILQVFIGILFYVLLNRLFNTYLWIEGVVFWEKFIAKN</sequence>
<evidence type="ECO:0000313" key="3">
    <source>
        <dbReference type="Proteomes" id="UP000477402"/>
    </source>
</evidence>
<keyword evidence="1" id="KW-1133">Transmembrane helix</keyword>
<comment type="caution">
    <text evidence="2">The sequence shown here is derived from an EMBL/GenBank/DDBJ whole genome shotgun (WGS) entry which is preliminary data.</text>
</comment>
<name>A0A6M0M9H7_9LACT</name>
<evidence type="ECO:0000313" key="2">
    <source>
        <dbReference type="EMBL" id="NEX56071.1"/>
    </source>
</evidence>
<feature type="transmembrane region" description="Helical" evidence="1">
    <location>
        <begin position="58"/>
        <end position="77"/>
    </location>
</feature>
<accession>A0A6M0M9H7</accession>
<keyword evidence="1" id="KW-0472">Membrane</keyword>
<dbReference type="AlphaFoldDB" id="A0A6M0M9H7"/>